<name>A0A4R2GVT6_9HYPH</name>
<dbReference type="AlphaFoldDB" id="A0A4R2GVT6"/>
<gene>
    <name evidence="6" type="ORF">EV666_10256</name>
</gene>
<dbReference type="EMBL" id="SLWL01000002">
    <property type="protein sequence ID" value="TCO15080.1"/>
    <property type="molecule type" value="Genomic_DNA"/>
</dbReference>
<dbReference type="PANTHER" id="PTHR30055:SF234">
    <property type="entry name" value="HTH-TYPE TRANSCRIPTIONAL REGULATOR BETI"/>
    <property type="match status" value="1"/>
</dbReference>
<dbReference type="SUPFAM" id="SSF46689">
    <property type="entry name" value="Homeodomain-like"/>
    <property type="match status" value="1"/>
</dbReference>
<evidence type="ECO:0000256" key="2">
    <source>
        <dbReference type="ARBA" id="ARBA00023125"/>
    </source>
</evidence>
<dbReference type="InterPro" id="IPR001647">
    <property type="entry name" value="HTH_TetR"/>
</dbReference>
<comment type="caution">
    <text evidence="6">The sequence shown here is derived from an EMBL/GenBank/DDBJ whole genome shotgun (WGS) entry which is preliminary data.</text>
</comment>
<keyword evidence="7" id="KW-1185">Reference proteome</keyword>
<dbReference type="InterPro" id="IPR011075">
    <property type="entry name" value="TetR_C"/>
</dbReference>
<dbReference type="Proteomes" id="UP000294881">
    <property type="component" value="Unassembled WGS sequence"/>
</dbReference>
<dbReference type="Gene3D" id="1.10.357.10">
    <property type="entry name" value="Tetracycline Repressor, domain 2"/>
    <property type="match status" value="1"/>
</dbReference>
<evidence type="ECO:0000256" key="3">
    <source>
        <dbReference type="ARBA" id="ARBA00023163"/>
    </source>
</evidence>
<accession>A0A4R2GVT6</accession>
<keyword evidence="2 4" id="KW-0238">DNA-binding</keyword>
<dbReference type="InterPro" id="IPR009057">
    <property type="entry name" value="Homeodomain-like_sf"/>
</dbReference>
<dbReference type="PRINTS" id="PR00455">
    <property type="entry name" value="HTHTETR"/>
</dbReference>
<dbReference type="Pfam" id="PF14514">
    <property type="entry name" value="TetR_C_9"/>
    <property type="match status" value="1"/>
</dbReference>
<evidence type="ECO:0000313" key="6">
    <source>
        <dbReference type="EMBL" id="TCO15080.1"/>
    </source>
</evidence>
<evidence type="ECO:0000259" key="5">
    <source>
        <dbReference type="PROSITE" id="PS50977"/>
    </source>
</evidence>
<dbReference type="GO" id="GO:0003700">
    <property type="term" value="F:DNA-binding transcription factor activity"/>
    <property type="evidence" value="ECO:0007669"/>
    <property type="project" value="TreeGrafter"/>
</dbReference>
<dbReference type="RefSeq" id="WP_132003027.1">
    <property type="nucleotide sequence ID" value="NZ_JBHUNN010000002.1"/>
</dbReference>
<feature type="DNA-binding region" description="H-T-H motif" evidence="4">
    <location>
        <begin position="32"/>
        <end position="51"/>
    </location>
</feature>
<dbReference type="Pfam" id="PF00440">
    <property type="entry name" value="TetR_N"/>
    <property type="match status" value="1"/>
</dbReference>
<sequence length="212" mass="22590">MKPASTQLQQTPQRIVAAARALMTERGVLEVSLADISERAGANVALVSYYFGNREGLMLAIVEADAEQATAHLARLLAADITPAAKIAAHVRGLIETYYARPYLHRLLQKLLREGSPEVSARVAETLVQPVAAARRAIIAEGVAQGAFRPVDPGLIGFAIDGACGHVFSSEQSRRTVLGDGALSHALVRRYAREVSELVVNGLMTHAPHPAG</sequence>
<dbReference type="PROSITE" id="PS50977">
    <property type="entry name" value="HTH_TETR_2"/>
    <property type="match status" value="1"/>
</dbReference>
<proteinExistence type="predicted"/>
<organism evidence="6 7">
    <name type="scientific">Camelimonas lactis</name>
    <dbReference type="NCBI Taxonomy" id="659006"/>
    <lineage>
        <taxon>Bacteria</taxon>
        <taxon>Pseudomonadati</taxon>
        <taxon>Pseudomonadota</taxon>
        <taxon>Alphaproteobacteria</taxon>
        <taxon>Hyphomicrobiales</taxon>
        <taxon>Chelatococcaceae</taxon>
        <taxon>Camelimonas</taxon>
    </lineage>
</organism>
<dbReference type="InterPro" id="IPR036271">
    <property type="entry name" value="Tet_transcr_reg_TetR-rel_C_sf"/>
</dbReference>
<protein>
    <submittedName>
        <fullName evidence="6">TetR family transcriptional regulator</fullName>
    </submittedName>
</protein>
<evidence type="ECO:0000256" key="4">
    <source>
        <dbReference type="PROSITE-ProRule" id="PRU00335"/>
    </source>
</evidence>
<dbReference type="PANTHER" id="PTHR30055">
    <property type="entry name" value="HTH-TYPE TRANSCRIPTIONAL REGULATOR RUTR"/>
    <property type="match status" value="1"/>
</dbReference>
<dbReference type="InterPro" id="IPR050109">
    <property type="entry name" value="HTH-type_TetR-like_transc_reg"/>
</dbReference>
<dbReference type="OrthoDB" id="2356263at2"/>
<evidence type="ECO:0000313" key="7">
    <source>
        <dbReference type="Proteomes" id="UP000294881"/>
    </source>
</evidence>
<feature type="domain" description="HTH tetR-type" evidence="5">
    <location>
        <begin position="9"/>
        <end position="69"/>
    </location>
</feature>
<reference evidence="6 7" key="1">
    <citation type="submission" date="2019-03" db="EMBL/GenBank/DDBJ databases">
        <title>Genomic Encyclopedia of Type Strains, Phase IV (KMG-IV): sequencing the most valuable type-strain genomes for metagenomic binning, comparative biology and taxonomic classification.</title>
        <authorList>
            <person name="Goeker M."/>
        </authorList>
    </citation>
    <scope>NUCLEOTIDE SEQUENCE [LARGE SCALE GENOMIC DNA]</scope>
    <source>
        <strain evidence="6 7">DSM 22958</strain>
    </source>
</reference>
<evidence type="ECO:0000256" key="1">
    <source>
        <dbReference type="ARBA" id="ARBA00023015"/>
    </source>
</evidence>
<dbReference type="SUPFAM" id="SSF48498">
    <property type="entry name" value="Tetracyclin repressor-like, C-terminal domain"/>
    <property type="match status" value="1"/>
</dbReference>
<keyword evidence="1" id="KW-0805">Transcription regulation</keyword>
<dbReference type="GO" id="GO:0000976">
    <property type="term" value="F:transcription cis-regulatory region binding"/>
    <property type="evidence" value="ECO:0007669"/>
    <property type="project" value="TreeGrafter"/>
</dbReference>
<keyword evidence="3" id="KW-0804">Transcription</keyword>